<dbReference type="SMART" id="SM00248">
    <property type="entry name" value="ANK"/>
    <property type="match status" value="2"/>
</dbReference>
<feature type="compositionally biased region" description="Polar residues" evidence="20">
    <location>
        <begin position="1418"/>
        <end position="1432"/>
    </location>
</feature>
<keyword evidence="7" id="KW-0479">Metal-binding</keyword>
<dbReference type="SMART" id="SM00149">
    <property type="entry name" value="PLCYc"/>
    <property type="match status" value="1"/>
</dbReference>
<evidence type="ECO:0000256" key="7">
    <source>
        <dbReference type="ARBA" id="ARBA00022723"/>
    </source>
</evidence>
<reference evidence="25" key="1">
    <citation type="submission" date="2022-12" db="EMBL/GenBank/DDBJ databases">
        <title>Genome assemblies of Blomia tropicalis.</title>
        <authorList>
            <person name="Cui Y."/>
        </authorList>
    </citation>
    <scope>NUCLEOTIDE SEQUENCE</scope>
    <source>
        <tissue evidence="25">Adult mites</tissue>
    </source>
</reference>
<protein>
    <recommendedName>
        <fullName evidence="4 19">Phosphoinositide phospholipase C</fullName>
        <ecNumber evidence="4 19">3.1.4.11</ecNumber>
    </recommendedName>
</protein>
<evidence type="ECO:0000313" key="25">
    <source>
        <dbReference type="EMBL" id="KAJ6220526.1"/>
    </source>
</evidence>
<feature type="compositionally biased region" description="Basic residues" evidence="20">
    <location>
        <begin position="319"/>
        <end position="328"/>
    </location>
</feature>
<feature type="compositionally biased region" description="Basic and acidic residues" evidence="20">
    <location>
        <begin position="2065"/>
        <end position="2075"/>
    </location>
</feature>
<keyword evidence="15" id="KW-0456">Lyase</keyword>
<dbReference type="InterPro" id="IPR036964">
    <property type="entry name" value="RASGEF_cat_dom_sf"/>
</dbReference>
<evidence type="ECO:0000256" key="5">
    <source>
        <dbReference type="ARBA" id="ARBA00022483"/>
    </source>
</evidence>
<dbReference type="InterPro" id="IPR015359">
    <property type="entry name" value="PLC_EF-hand-like"/>
</dbReference>
<dbReference type="InterPro" id="IPR000008">
    <property type="entry name" value="C2_dom"/>
</dbReference>
<evidence type="ECO:0000256" key="6">
    <source>
        <dbReference type="ARBA" id="ARBA00022537"/>
    </source>
</evidence>
<dbReference type="FunFam" id="3.10.20.90:FF:000238">
    <property type="entry name" value="Phosphoinositide phospholipase C"/>
    <property type="match status" value="1"/>
</dbReference>
<feature type="compositionally biased region" description="Low complexity" evidence="20">
    <location>
        <begin position="2783"/>
        <end position="2795"/>
    </location>
</feature>
<proteinExistence type="predicted"/>
<dbReference type="GO" id="GO:0048015">
    <property type="term" value="P:phosphatidylinositol-mediated signaling"/>
    <property type="evidence" value="ECO:0007669"/>
    <property type="project" value="TreeGrafter"/>
</dbReference>
<feature type="region of interest" description="Disordered" evidence="20">
    <location>
        <begin position="615"/>
        <end position="695"/>
    </location>
</feature>
<feature type="region of interest" description="Disordered" evidence="20">
    <location>
        <begin position="305"/>
        <end position="336"/>
    </location>
</feature>
<dbReference type="InterPro" id="IPR036770">
    <property type="entry name" value="Ankyrin_rpt-contain_sf"/>
</dbReference>
<feature type="region of interest" description="Disordered" evidence="20">
    <location>
        <begin position="2056"/>
        <end position="2083"/>
    </location>
</feature>
<evidence type="ECO:0000256" key="3">
    <source>
        <dbReference type="ARBA" id="ARBA00004175"/>
    </source>
</evidence>
<evidence type="ECO:0000256" key="19">
    <source>
        <dbReference type="RuleBase" id="RU361133"/>
    </source>
</evidence>
<dbReference type="SMART" id="SM00239">
    <property type="entry name" value="C2"/>
    <property type="match status" value="1"/>
</dbReference>
<dbReference type="SUPFAM" id="SSF48403">
    <property type="entry name" value="Ankyrin repeat"/>
    <property type="match status" value="1"/>
</dbReference>
<evidence type="ECO:0000256" key="4">
    <source>
        <dbReference type="ARBA" id="ARBA00012368"/>
    </source>
</evidence>
<dbReference type="SMART" id="SM00148">
    <property type="entry name" value="PLCXc"/>
    <property type="match status" value="1"/>
</dbReference>
<keyword evidence="16" id="KW-1053">Target membrane</keyword>
<feature type="region of interest" description="Disordered" evidence="20">
    <location>
        <begin position="717"/>
        <end position="753"/>
    </location>
</feature>
<keyword evidence="26" id="KW-1185">Reference proteome</keyword>
<evidence type="ECO:0000256" key="14">
    <source>
        <dbReference type="ARBA" id="ARBA00023224"/>
    </source>
</evidence>
<dbReference type="EC" id="3.1.4.11" evidence="4 19"/>
<keyword evidence="13" id="KW-1015">Disulfide bond</keyword>
<feature type="region of interest" description="Disordered" evidence="20">
    <location>
        <begin position="3252"/>
        <end position="3342"/>
    </location>
</feature>
<dbReference type="CDD" id="cd17114">
    <property type="entry name" value="RA_PLC-epsilon"/>
    <property type="match status" value="1"/>
</dbReference>
<feature type="compositionally biased region" description="Low complexity" evidence="20">
    <location>
        <begin position="4055"/>
        <end position="4072"/>
    </location>
</feature>
<dbReference type="GO" id="GO:0006887">
    <property type="term" value="P:exocytosis"/>
    <property type="evidence" value="ECO:0007669"/>
    <property type="project" value="UniProtKB-KW"/>
</dbReference>
<feature type="region of interest" description="Disordered" evidence="20">
    <location>
        <begin position="2867"/>
        <end position="2893"/>
    </location>
</feature>
<feature type="region of interest" description="Disordered" evidence="20">
    <location>
        <begin position="2768"/>
        <end position="2799"/>
    </location>
</feature>
<sequence length="4140" mass="463510">MTINASIDNCLDLMLHQAAVADANHKSKLSNVIDRCMHSNETSGQQLPSIVISSSTLRTNEQSRPDATEGKQCVSMNHYSSDNATSNQTVDDDQRHHRHKSRMNRSLEESNCSSSSSHNSNNNVTVSVCIEVLDDNGSPDDLANESVLQCTITRPNTLTTGVEPPEFSISPAESLSRPSSSNDEHINQSSSGIAANDGVFLPPNTPNKHGTIPHSSSSLSVNFCYGNNTNGANPMVLSQSFTSLHGSLASSINDLTAEIEQFERAIRHNDVKFVGKILEQYLGKTKNGINPNESGVPPYATIDNWRRNSNTSDESANLPHHHHHHHHNQQSIQKLGGNLHLPSSMTASREPLIRTPSIRTTNSPMLLSPLTGGTQHFFSSTPQPHGQLYYSVNSSPSSINSDLSSIGLHSTPIRLIRCRSEMCPPQSVVYKRADGTVVNYETEYNRQRLFTLPPIYLAVALNNSAIIRELIRYGANVNAVDSHGVTPLHLCLCQEHISRACLQLLVQSGAKMKAKNDQSIAPFELVDHELVDEVLYLQKFIIDDSFGSLLPGSREHRTTTKLVNKKDMLMYANYKSIERTVQIQCDDNSNTSSSVNNLTFAPTSTTNRWINMEESVDSCSSGGGGGGGGGMNVTRTSEAPKSSTSSGGGAGGDTPVQKRKVHIDLNRSKCKESQISNDDHSDQQPSTSENDYGTGTSLFLPNTISNFMGHKRSFACDSTSTSKTSTNNFSQSTQHLASSKDHQTTKNVSTNSAQQFSSVMGARLFGRRRSGDESIKIKQSAKLATLSRVNTQDEAKMAEENFAQCVENSMDVLCQMSCNIECIQLIISSLRRHLPEIISLNESQNTLLRLHCGLSRLFNRSLQISIDDNGILSSDAAETSNATMPTMFGERQNSTYHDHGTVGETKTAISILIHEGLDLILNVLNNAITLHRRVSGSKQSCTPSKRSRQCIYHCLQILSARAILYGSQCDEAQRRLIKEGPLKVLVASIDSTHDPSPSTLIILYFFFFSFFHFYFLFRFSEQQLICLALQIIANLSMNPCHHAKLIDADLADCLMQLILPSDEWFYTNHSTKYAKFVKHHAARIMVYLGLEKRLRNKVYLFDLMEDLGVHSPQNDSVEDSYIMQTSVAPSAIYSQQFPTLLIGSSVEAIILDLIKQVEDKIVNGEESLCIDPLNDETYFIENDVDTRTIRDPPAIQVDMPSGIIGDRRITNQHPNCFFYLSTLPMSLQPIVILRVLQHRMFGCFAYWAWHSNAVSRASVASAGGSSIEFNRSRASSNASNANFEISNAFGLKRNINLHCSNVSLSPGRIESERHPSLKGMMDNRLTLQNSLPIGSGTLPKGVHMSNSLSTIGQNNASPYGNKLPVQLPTFQRLSLIEHLHQHHQHQHMDSPTAESAIFAPNRRYRFSSLRRSRHSLSTDNANVSPTRNNSLDASERNEAYILAFQRELQNLPKTESPSPMFGNGVQTMLTHSLASIIRDAFERTGTPLKRPRSCSVPRITLENFSSTLLQLPGANNNNSIDSNKSQIMMCSISPLIRSATSDVSCSNIAHTMNSGPSTSLSPIKATTTTTARNHNESPISYNSTCRTNSRSGSRSGSAGQVMTETIVPNVHKAILRLLLDWVSLCPNDFQQNPSRRELVDFLNRVSLLGENYRWLVDEIRLQAHINEKENMIETPSNDSQLNKEYKMLQKLILSGELPCPKDEAAKLAVFQQRIEEISPRLKENESGRHIVGSETSTIDCGAPLRISSLNMSSNSFDELEEDEQDELEIIKLDHGRPSLSGTSRHGIIGHRLQAGQFGEYTHHINHHYNLSSSNSSSPAPGAGNVSNSGNFIPSLTKRTTSRLCHWVSSNWSNRQSAESFSSSIDVRECLPPMYHNTKSIVKAIKEQKRKLFHTPAYDSELQLKKLYVHTCKRLPAFGCRIFQVKELLHGKTNRRATRLLGICLERIVLLDSKTLQQQKVQPVSNLQQWRTGGGRSHDRLVLEFRGSKWSFVAPSNGSLRAIGTVLWEIMQDIDACFLDTLIAGERIASSTSNSTTAAAAVAASAGNGGGGYGAGSNVSSMEGGPRVDDGVDKQTNKANSGGGGGNSIDYYGFGKTMHFRDELQRLEMLLHFPEEVAHRLTDIEHELFYNIEPVHYIRQGWFLAKNKLDIFLLLFNNCSHRYGGIKSPNDPRSNDSARMNKSLTVKELIERFNEVSSWITHIIISQPTHEMRKAILSCIMRVVQTCWNLGNFNSAVEILAGLKSEKLKPFWLSIEQKDEPFLRKELSHILLTLDEPSPEYKSAVIRALDIPHSKTIPFFGAFLRDLKTILQRVPSLIVLCTEQNWKQSLQTSSLNCRPMKPLVTKIDSISEFNGEDNYMSRIGVGGIINLEKMYKTHQVLDNIRTFHIHAIRRSQLLSEMKCTANNVTCVIEQDDHGNNRYYQLYCDQQFFESELGGKIMRNEYKQRANSSSIEEQCQQTSRPSTNSSQQKLEKDHLYNMELNSFKPIQRLTKSHGISIIPLETRSIDFHTLQAMHHGMSTIHYEEDTGRSSVVYLQLEQSNSTLAWCKPYWSTSLRSSGNTPQDYQLSLDIEKTILAGIMMKYEMKESALIALDDGFLDLMYLKDIVVGQSNVDPSVIARRHNLPDYVLTENGHCSIKLLFGTNLNDNRTTEFIAPKYIASLWIDGLRSVHRLIQKQKKLCDQRMLWLKEKYLQLYYEEGACTGPTPAEAIRVFGGRKWTIESMGASHQSLQMDPLTTKTMANSNKLRKKKSTVSLSVIRDYGTRSQLSINSDPEANQNNVQQQQSRFGSPQQSYKSPKLMNKRTEMFVESVYNSQSSLSNKSTSSGEGISKGNVLDYSPIHTTVLTSNYREKFCKRAQPNIFDSFGSNKSGSVGSPRKSVGNQSQHTPKHRTHANAITHSSNMDFMEFSDLFRSFLICIRRDIKDIFEQIASKSDIHTFLEAESNYIEEKSNKHESKSFKSKTNSDARYTGLLTRNTNIDMSEEDFHKSRIFDAIARASIVTNSAGINTLKTSVLTATDFYAFITTYQCEKITLDEVKRLIQLHEPNPVLQKRECLSFEGFARYLMDKDNFGYTPELQQVCEEEMDYPLSHYYMASSHNTYLTGHQLKGESSVELYSQVLLTGCRCVELDCWDGDDGMPLIYHGHTLTSKIPFKKVVETINEKAFVASPYPVILSVENHCSLQQQVRMAQIFQSVFGEKLVTKFLFESDFSDEPQLPTPNQLKYRILIKNKKLRAPMHPSLNLKLRSNMQSFNKGSNGRTNSLVSNVSTGSLNDEDDDEYEDEDEDDEVDESGLIDGKGNEENEVTVKKTSNASGSKIRSHTNTDSSHHSSLETESHLTNNSPYVQSKVVRKSSSQIAPELSDLVIYCQAIKFRGIIGNNSNFSPTSSAIATPISKTKATRKALTSATFNSTITAASLLPVIESNKIRDELRDLSTPSPTFTHNFGSPINTNVTANKRANSSAACYQISSINENTAKKLCRKTPLAVIAHTESQIMRTYPAGMRIDSSNFNPVIFWAFGIQSVALNYQTVDTALHINSAMFEQNGGCGYVPKTSVMRDKSHLMFGRFNPYDKEFDGLHTINLTITIISGQYACPNTNTGSPQVEVEIIGIPVDNCRQRTKIVQRNSLNPIWNDNFSFRIKFVDLAFIRITVTDVGANHLAAQRIIPVKCLKQGYRHIRLRGPQNQSLPLSTLFIYTSYEEEGLDMESESSADKMKLKNKMLSKIELNRLDANRIDISGTAPVKRRMFFLMVHGVMPEEPSTILKITQESTVTDVITQALTKANKSQENVNDFFLVEEVSRGWEKKKIGNRNSQVTQRLLEPNERPLEAQSNWKGDGRFILKKIADDPSTRAWMTSIRSSSANKERQEKRQDQNYVPSEEIVAGWEDEPENETFLVCIYNVSHDQPYTILKASNASTAQDIITQALLKAHRDEEPKLFVIIEEVDNFIENNSNDLASSFSFKSKQGNGYRRVLGDHENIYVVQTQWKNKGKFEMKYRKDVTSNDNTYMKCSSPSSSKLLRSRGSLKKLSQLHRTYSKRLSQRRDGAESPGSGGSVSRKSSVNVIANKKPQTPETPPNNEETESKSMIKTGADSNNETRNIHSEGEILSDSEERPPTKEPVRSFTRLKKLSLKRLKVWKS</sequence>
<dbReference type="CDD" id="cd00275">
    <property type="entry name" value="C2_PLC_like"/>
    <property type="match status" value="1"/>
</dbReference>
<dbReference type="InterPro" id="IPR000909">
    <property type="entry name" value="PLipase_C_PInositol-sp_X_dom"/>
</dbReference>
<dbReference type="GO" id="GO:0007186">
    <property type="term" value="P:G protein-coupled receptor signaling pathway"/>
    <property type="evidence" value="ECO:0007669"/>
    <property type="project" value="TreeGrafter"/>
</dbReference>
<dbReference type="InterPro" id="IPR011989">
    <property type="entry name" value="ARM-like"/>
</dbReference>
<evidence type="ECO:0000256" key="11">
    <source>
        <dbReference type="ARBA" id="ARBA00023028"/>
    </source>
</evidence>
<dbReference type="Pfam" id="PF00388">
    <property type="entry name" value="PI-PLC-X"/>
    <property type="match status" value="1"/>
</dbReference>
<evidence type="ECO:0000256" key="13">
    <source>
        <dbReference type="ARBA" id="ARBA00023157"/>
    </source>
</evidence>
<organism evidence="25 26">
    <name type="scientific">Blomia tropicalis</name>
    <name type="common">Mite</name>
    <dbReference type="NCBI Taxonomy" id="40697"/>
    <lineage>
        <taxon>Eukaryota</taxon>
        <taxon>Metazoa</taxon>
        <taxon>Ecdysozoa</taxon>
        <taxon>Arthropoda</taxon>
        <taxon>Chelicerata</taxon>
        <taxon>Arachnida</taxon>
        <taxon>Acari</taxon>
        <taxon>Acariformes</taxon>
        <taxon>Sarcoptiformes</taxon>
        <taxon>Astigmata</taxon>
        <taxon>Glycyphagoidea</taxon>
        <taxon>Echimyopodidae</taxon>
        <taxon>Blomia</taxon>
    </lineage>
</organism>
<feature type="region of interest" description="Disordered" evidence="20">
    <location>
        <begin position="77"/>
        <end position="120"/>
    </location>
</feature>
<keyword evidence="10 19" id="KW-0442">Lipid degradation</keyword>
<dbReference type="PROSITE" id="PS50200">
    <property type="entry name" value="RA"/>
    <property type="match status" value="2"/>
</dbReference>
<dbReference type="Gene3D" id="1.10.238.10">
    <property type="entry name" value="EF-hand"/>
    <property type="match status" value="1"/>
</dbReference>
<dbReference type="InterPro" id="IPR002110">
    <property type="entry name" value="Ankyrin_rpt"/>
</dbReference>
<dbReference type="Gene3D" id="2.60.40.150">
    <property type="entry name" value="C2 domain"/>
    <property type="match status" value="1"/>
</dbReference>
<dbReference type="Pfam" id="PF12796">
    <property type="entry name" value="Ank_2"/>
    <property type="match status" value="1"/>
</dbReference>
<dbReference type="FunFam" id="3.20.20.190:FF:000084">
    <property type="match status" value="1"/>
</dbReference>
<feature type="domain" description="Ras-associating" evidence="24">
    <location>
        <begin position="3758"/>
        <end position="3847"/>
    </location>
</feature>
<dbReference type="PRINTS" id="PR00390">
    <property type="entry name" value="PHPHLIPASEC"/>
</dbReference>
<evidence type="ECO:0000256" key="20">
    <source>
        <dbReference type="SAM" id="MobiDB-lite"/>
    </source>
</evidence>
<dbReference type="SUPFAM" id="SSF48366">
    <property type="entry name" value="Ras GEF"/>
    <property type="match status" value="1"/>
</dbReference>
<dbReference type="Gene3D" id="3.10.20.90">
    <property type="entry name" value="Phosphatidylinositol 3-kinase Catalytic Subunit, Chain A, domain 1"/>
    <property type="match status" value="2"/>
</dbReference>
<evidence type="ECO:0000256" key="18">
    <source>
        <dbReference type="PROSITE-ProRule" id="PRU00168"/>
    </source>
</evidence>
<dbReference type="PANTHER" id="PTHR10336">
    <property type="entry name" value="PHOSPHOINOSITIDE-SPECIFIC PHOSPHOLIPASE C FAMILY PROTEIN"/>
    <property type="match status" value="1"/>
</dbReference>
<dbReference type="GO" id="GO:0046872">
    <property type="term" value="F:metal ion binding"/>
    <property type="evidence" value="ECO:0007669"/>
    <property type="project" value="UniProtKB-KW"/>
</dbReference>
<dbReference type="Gene3D" id="1.10.840.10">
    <property type="entry name" value="Ras guanine-nucleotide exchange factors catalytic domain"/>
    <property type="match status" value="1"/>
</dbReference>
<dbReference type="InterPro" id="IPR001711">
    <property type="entry name" value="PLipase_C_Pinositol-sp_Y"/>
</dbReference>
<gene>
    <name evidence="25" type="ORF">RDWZM_006338</name>
</gene>
<evidence type="ECO:0000256" key="12">
    <source>
        <dbReference type="ARBA" id="ARBA00023098"/>
    </source>
</evidence>
<dbReference type="GO" id="GO:0016829">
    <property type="term" value="F:lyase activity"/>
    <property type="evidence" value="ECO:0007669"/>
    <property type="project" value="UniProtKB-KW"/>
</dbReference>
<dbReference type="CDD" id="cd08596">
    <property type="entry name" value="PI-PLCc_epsilon"/>
    <property type="match status" value="1"/>
</dbReference>
<dbReference type="PROSITE" id="PS50008">
    <property type="entry name" value="PIPLC_Y_DOMAIN"/>
    <property type="match status" value="1"/>
</dbReference>
<comment type="catalytic activity">
    <reaction evidence="2 19">
        <text>a 1,2-diacyl-sn-glycero-3-phospho-(1D-myo-inositol-4,5-bisphosphate) + H2O = 1D-myo-inositol 1,4,5-trisphosphate + a 1,2-diacyl-sn-glycerol + H(+)</text>
        <dbReference type="Rhea" id="RHEA:33179"/>
        <dbReference type="ChEBI" id="CHEBI:15377"/>
        <dbReference type="ChEBI" id="CHEBI:15378"/>
        <dbReference type="ChEBI" id="CHEBI:17815"/>
        <dbReference type="ChEBI" id="CHEBI:58456"/>
        <dbReference type="ChEBI" id="CHEBI:203600"/>
        <dbReference type="EC" id="3.1.4.11"/>
    </reaction>
</comment>
<keyword evidence="14" id="KW-0807">Transducer</keyword>
<feature type="region of interest" description="Disordered" evidence="20">
    <location>
        <begin position="2450"/>
        <end position="2471"/>
    </location>
</feature>
<feature type="domain" description="Ras-GEF" evidence="23">
    <location>
        <begin position="2112"/>
        <end position="2420"/>
    </location>
</feature>
<feature type="compositionally biased region" description="Low complexity" evidence="20">
    <location>
        <begin position="1582"/>
        <end position="1597"/>
    </location>
</feature>
<dbReference type="GO" id="GO:0046488">
    <property type="term" value="P:phosphatidylinositol metabolic process"/>
    <property type="evidence" value="ECO:0007669"/>
    <property type="project" value="TreeGrafter"/>
</dbReference>
<feature type="compositionally biased region" description="Basic and acidic residues" evidence="20">
    <location>
        <begin position="662"/>
        <end position="682"/>
    </location>
</feature>
<dbReference type="Gene3D" id="1.25.10.10">
    <property type="entry name" value="Leucine-rich Repeat Variant"/>
    <property type="match status" value="1"/>
</dbReference>
<dbReference type="PROSITE" id="PS50004">
    <property type="entry name" value="C2"/>
    <property type="match status" value="1"/>
</dbReference>
<dbReference type="InterPro" id="IPR017946">
    <property type="entry name" value="PLC-like_Pdiesterase_TIM-brl"/>
</dbReference>
<dbReference type="InterPro" id="IPR000159">
    <property type="entry name" value="RA_dom"/>
</dbReference>
<dbReference type="GO" id="GO:0004435">
    <property type="term" value="F:phosphatidylinositol-4,5-bisphosphate phospholipase C activity"/>
    <property type="evidence" value="ECO:0007669"/>
    <property type="project" value="UniProtKB-EC"/>
</dbReference>
<dbReference type="PANTHER" id="PTHR10336:SF6">
    <property type="entry name" value="1-PHOSPHATIDYLINOSITOL 4,5-BISPHOSPHATE PHOSPHODIESTERASE EPSILON-1"/>
    <property type="match status" value="1"/>
</dbReference>
<dbReference type="InterPro" id="IPR011992">
    <property type="entry name" value="EF-hand-dom_pair"/>
</dbReference>
<accession>A0A9Q0RP87</accession>
<feature type="compositionally biased region" description="Basic and acidic residues" evidence="20">
    <location>
        <begin position="3328"/>
        <end position="3338"/>
    </location>
</feature>
<feature type="compositionally biased region" description="Polar residues" evidence="20">
    <location>
        <begin position="77"/>
        <end position="89"/>
    </location>
</feature>
<dbReference type="InterPro" id="IPR011993">
    <property type="entry name" value="PH-like_dom_sf"/>
</dbReference>
<dbReference type="InterPro" id="IPR023578">
    <property type="entry name" value="Ras_GEF_dom_sf"/>
</dbReference>
<dbReference type="Proteomes" id="UP001142055">
    <property type="component" value="Chromosome 2"/>
</dbReference>
<comment type="catalytic activity">
    <reaction evidence="1">
        <text>an N-(acyl)-sphingosylphosphoethanolamine = an N-(acyl)-sphingosyl-1,3-cyclic phosphate + ethanolamine</text>
        <dbReference type="Rhea" id="RHEA:60648"/>
        <dbReference type="ChEBI" id="CHEBI:57603"/>
        <dbReference type="ChEBI" id="CHEBI:143891"/>
        <dbReference type="ChEBI" id="CHEBI:143892"/>
    </reaction>
</comment>
<dbReference type="SMART" id="SM00147">
    <property type="entry name" value="RasGEF"/>
    <property type="match status" value="1"/>
</dbReference>
<evidence type="ECO:0000313" key="26">
    <source>
        <dbReference type="Proteomes" id="UP001142055"/>
    </source>
</evidence>
<dbReference type="SMART" id="SM00314">
    <property type="entry name" value="RA"/>
    <property type="match status" value="2"/>
</dbReference>
<feature type="compositionally biased region" description="Polar residues" evidence="20">
    <location>
        <begin position="1553"/>
        <end position="1581"/>
    </location>
</feature>
<feature type="region of interest" description="Disordered" evidence="20">
    <location>
        <begin position="1553"/>
        <end position="1599"/>
    </location>
</feature>
<dbReference type="Gene3D" id="3.20.20.190">
    <property type="entry name" value="Phosphatidylinositol (PI) phosphodiesterase"/>
    <property type="match status" value="1"/>
</dbReference>
<feature type="domain" description="C2" evidence="21">
    <location>
        <begin position="3565"/>
        <end position="3689"/>
    </location>
</feature>
<keyword evidence="6" id="KW-1052">Target cell membrane</keyword>
<feature type="region of interest" description="Disordered" evidence="20">
    <location>
        <begin position="1410"/>
        <end position="1434"/>
    </location>
</feature>
<dbReference type="SUPFAM" id="SSF47473">
    <property type="entry name" value="EF-hand"/>
    <property type="match status" value="1"/>
</dbReference>
<dbReference type="PROSITE" id="PS50297">
    <property type="entry name" value="ANK_REP_REGION"/>
    <property type="match status" value="2"/>
</dbReference>
<comment type="caution">
    <text evidence="25">The sequence shown here is derived from an EMBL/GenBank/DDBJ whole genome shotgun (WGS) entry which is preliminary data.</text>
</comment>
<feature type="compositionally biased region" description="Polar residues" evidence="20">
    <location>
        <begin position="2768"/>
        <end position="2782"/>
    </location>
</feature>
<dbReference type="Pfam" id="PF00788">
    <property type="entry name" value="RA"/>
    <property type="match status" value="2"/>
</dbReference>
<evidence type="ECO:0000256" key="10">
    <source>
        <dbReference type="ARBA" id="ARBA00022963"/>
    </source>
</evidence>
<feature type="compositionally biased region" description="Low complexity" evidence="20">
    <location>
        <begin position="110"/>
        <end position="120"/>
    </location>
</feature>
<feature type="compositionally biased region" description="Polar residues" evidence="20">
    <location>
        <begin position="683"/>
        <end position="695"/>
    </location>
</feature>
<dbReference type="Pfam" id="PF00617">
    <property type="entry name" value="RasGEF"/>
    <property type="match status" value="1"/>
</dbReference>
<evidence type="ECO:0000256" key="17">
    <source>
        <dbReference type="PROSITE-ProRule" id="PRU00023"/>
    </source>
</evidence>
<dbReference type="PROSITE" id="PS50088">
    <property type="entry name" value="ANK_REPEAT"/>
    <property type="match status" value="2"/>
</dbReference>
<evidence type="ECO:0000256" key="8">
    <source>
        <dbReference type="ARBA" id="ARBA00022801"/>
    </source>
</evidence>
<feature type="domain" description="PI-PLC Y-box" evidence="22">
    <location>
        <begin position="3468"/>
        <end position="3559"/>
    </location>
</feature>
<dbReference type="Pfam" id="PF00168">
    <property type="entry name" value="C2"/>
    <property type="match status" value="1"/>
</dbReference>
<feature type="compositionally biased region" description="Low complexity" evidence="20">
    <location>
        <begin position="4010"/>
        <end position="4019"/>
    </location>
</feature>
<evidence type="ECO:0000256" key="1">
    <source>
        <dbReference type="ARBA" id="ARBA00000110"/>
    </source>
</evidence>
<feature type="compositionally biased region" description="Polar residues" evidence="20">
    <location>
        <begin position="3310"/>
        <end position="3319"/>
    </location>
</feature>
<dbReference type="InterPro" id="IPR046973">
    <property type="entry name" value="PLC-epsilon1_cat"/>
</dbReference>
<feature type="domain" description="Ras-associating" evidence="24">
    <location>
        <begin position="3905"/>
        <end position="4000"/>
    </location>
</feature>
<dbReference type="GO" id="GO:0005085">
    <property type="term" value="F:guanyl-nucleotide exchange factor activity"/>
    <property type="evidence" value="ECO:0007669"/>
    <property type="project" value="UniProtKB-KW"/>
</dbReference>
<dbReference type="GO" id="GO:0007265">
    <property type="term" value="P:Ras protein signal transduction"/>
    <property type="evidence" value="ECO:0007669"/>
    <property type="project" value="TreeGrafter"/>
</dbReference>
<dbReference type="Pfam" id="PF09279">
    <property type="entry name" value="EF-hand_like"/>
    <property type="match status" value="1"/>
</dbReference>
<evidence type="ECO:0000259" key="21">
    <source>
        <dbReference type="PROSITE" id="PS50004"/>
    </source>
</evidence>
<feature type="compositionally biased region" description="Acidic residues" evidence="20">
    <location>
        <begin position="3275"/>
        <end position="3295"/>
    </location>
</feature>
<feature type="repeat" description="ANK" evidence="17">
    <location>
        <begin position="454"/>
        <end position="482"/>
    </location>
</feature>
<dbReference type="SUPFAM" id="SSF54236">
    <property type="entry name" value="Ubiquitin-like"/>
    <property type="match status" value="2"/>
</dbReference>
<feature type="compositionally biased region" description="Low complexity" evidence="20">
    <location>
        <begin position="168"/>
        <end position="181"/>
    </location>
</feature>
<dbReference type="Pfam" id="PF00387">
    <property type="entry name" value="PI-PLC-Y"/>
    <property type="match status" value="1"/>
</dbReference>
<keyword evidence="11" id="KW-0528">Neurotoxin</keyword>
<feature type="compositionally biased region" description="Gly residues" evidence="20">
    <location>
        <begin position="621"/>
        <end position="631"/>
    </location>
</feature>
<keyword evidence="6" id="KW-0472">Membrane</keyword>
<keyword evidence="8 19" id="KW-0378">Hydrolase</keyword>
<feature type="compositionally biased region" description="Low complexity" evidence="20">
    <location>
        <begin position="718"/>
        <end position="734"/>
    </location>
</feature>
<dbReference type="GO" id="GO:0016042">
    <property type="term" value="P:lipid catabolic process"/>
    <property type="evidence" value="ECO:0007669"/>
    <property type="project" value="UniProtKB-KW"/>
</dbReference>
<evidence type="ECO:0000256" key="16">
    <source>
        <dbReference type="ARBA" id="ARBA00023298"/>
    </source>
</evidence>
<dbReference type="EMBL" id="JAPWDV010000002">
    <property type="protein sequence ID" value="KAJ6220526.1"/>
    <property type="molecule type" value="Genomic_DNA"/>
</dbReference>
<feature type="region of interest" description="Disordered" evidence="20">
    <location>
        <begin position="157"/>
        <end position="213"/>
    </location>
</feature>
<keyword evidence="12 19" id="KW-0443">Lipid metabolism</keyword>
<evidence type="ECO:0000256" key="2">
    <source>
        <dbReference type="ARBA" id="ARBA00001195"/>
    </source>
</evidence>
<keyword evidence="11" id="KW-0800">Toxin</keyword>
<evidence type="ECO:0000259" key="24">
    <source>
        <dbReference type="PROSITE" id="PS50200"/>
    </source>
</evidence>
<dbReference type="PROSITE" id="PS50009">
    <property type="entry name" value="RASGEF_CAT"/>
    <property type="match status" value="1"/>
</dbReference>
<keyword evidence="17" id="KW-0040">ANK repeat</keyword>
<evidence type="ECO:0000259" key="22">
    <source>
        <dbReference type="PROSITE" id="PS50008"/>
    </source>
</evidence>
<evidence type="ECO:0000256" key="15">
    <source>
        <dbReference type="ARBA" id="ARBA00023239"/>
    </source>
</evidence>
<comment type="subcellular location">
    <subcellularLocation>
        <location evidence="3">Target cell membrane</location>
    </subcellularLocation>
</comment>
<evidence type="ECO:0000259" key="23">
    <source>
        <dbReference type="PROSITE" id="PS50009"/>
    </source>
</evidence>
<dbReference type="InterPro" id="IPR001192">
    <property type="entry name" value="PI-PLC_fam"/>
</dbReference>
<dbReference type="GO" id="GO:0044231">
    <property type="term" value="C:host cell presynaptic membrane"/>
    <property type="evidence" value="ECO:0007669"/>
    <property type="project" value="UniProtKB-KW"/>
</dbReference>
<name>A0A9Q0RP87_BLOTA</name>
<feature type="compositionally biased region" description="Polar residues" evidence="20">
    <location>
        <begin position="3252"/>
        <end position="3274"/>
    </location>
</feature>
<dbReference type="SUPFAM" id="SSF49562">
    <property type="entry name" value="C2 domain (Calcium/lipid-binding domain, CaLB)"/>
    <property type="match status" value="1"/>
</dbReference>
<keyword evidence="9" id="KW-0460">Magnesium</keyword>
<dbReference type="InterPro" id="IPR001895">
    <property type="entry name" value="RASGEF_cat_dom"/>
</dbReference>
<dbReference type="GO" id="GO:0051209">
    <property type="term" value="P:release of sequestered calcium ion into cytosol"/>
    <property type="evidence" value="ECO:0007669"/>
    <property type="project" value="TreeGrafter"/>
</dbReference>
<dbReference type="GO" id="GO:0044218">
    <property type="term" value="C:other organism cell membrane"/>
    <property type="evidence" value="ECO:0007669"/>
    <property type="project" value="UniProtKB-KW"/>
</dbReference>
<keyword evidence="18" id="KW-0344">Guanine-nucleotide releasing factor</keyword>
<feature type="region of interest" description="Disordered" evidence="20">
    <location>
        <begin position="4004"/>
        <end position="4122"/>
    </location>
</feature>
<dbReference type="Gene3D" id="2.30.29.30">
    <property type="entry name" value="Pleckstrin-homology domain (PH domain)/Phosphotyrosine-binding domain (PTB)"/>
    <property type="match status" value="1"/>
</dbReference>
<dbReference type="FunFam" id="2.60.40.150:FF:000183">
    <property type="entry name" value="Phosphoinositide phospholipase C"/>
    <property type="match status" value="1"/>
</dbReference>
<keyword evidence="11" id="KW-0638">Presynaptic neurotoxin</keyword>
<evidence type="ECO:0000256" key="9">
    <source>
        <dbReference type="ARBA" id="ARBA00022842"/>
    </source>
</evidence>
<dbReference type="Gene3D" id="1.25.40.20">
    <property type="entry name" value="Ankyrin repeat-containing domain"/>
    <property type="match status" value="1"/>
</dbReference>
<feature type="compositionally biased region" description="Polar residues" evidence="20">
    <location>
        <begin position="2450"/>
        <end position="2470"/>
    </location>
</feature>
<feature type="repeat" description="ANK" evidence="17">
    <location>
        <begin position="483"/>
        <end position="517"/>
    </location>
</feature>
<dbReference type="SUPFAM" id="SSF51695">
    <property type="entry name" value="PLC-like phosphodiesterases"/>
    <property type="match status" value="1"/>
</dbReference>
<dbReference type="PROSITE" id="PS50007">
    <property type="entry name" value="PIPLC_X_DOMAIN"/>
    <property type="match status" value="1"/>
</dbReference>
<feature type="compositionally biased region" description="Basic and acidic residues" evidence="20">
    <location>
        <begin position="3300"/>
        <end position="3309"/>
    </location>
</feature>
<feature type="compositionally biased region" description="Basic and acidic residues" evidence="20">
    <location>
        <begin position="4099"/>
        <end position="4121"/>
    </location>
</feature>
<keyword evidence="5" id="KW-0268">Exocytosis</keyword>
<dbReference type="OMA" id="EFRGSKW"/>
<dbReference type="InterPro" id="IPR029071">
    <property type="entry name" value="Ubiquitin-like_domsf"/>
</dbReference>
<dbReference type="InterPro" id="IPR035892">
    <property type="entry name" value="C2_domain_sf"/>
</dbReference>